<name>A0ABS5RQV5_9HYPH</name>
<accession>A0ABS5RQV5</accession>
<evidence type="ECO:0000256" key="1">
    <source>
        <dbReference type="ARBA" id="ARBA00023002"/>
    </source>
</evidence>
<dbReference type="SUPFAM" id="SSF51905">
    <property type="entry name" value="FAD/NAD(P)-binding domain"/>
    <property type="match status" value="1"/>
</dbReference>
<dbReference type="InterPro" id="IPR006076">
    <property type="entry name" value="FAD-dep_OxRdtase"/>
</dbReference>
<comment type="caution">
    <text evidence="3">The sequence shown here is derived from an EMBL/GenBank/DDBJ whole genome shotgun (WGS) entry which is preliminary data.</text>
</comment>
<dbReference type="Gene3D" id="3.30.9.10">
    <property type="entry name" value="D-Amino Acid Oxidase, subunit A, domain 2"/>
    <property type="match status" value="1"/>
</dbReference>
<dbReference type="Pfam" id="PF01266">
    <property type="entry name" value="DAO"/>
    <property type="match status" value="1"/>
</dbReference>
<dbReference type="InterPro" id="IPR036188">
    <property type="entry name" value="FAD/NAD-bd_sf"/>
</dbReference>
<dbReference type="EMBL" id="JAFMNX010000001">
    <property type="protein sequence ID" value="MBS9719430.1"/>
    <property type="molecule type" value="Genomic_DNA"/>
</dbReference>
<evidence type="ECO:0000313" key="4">
    <source>
        <dbReference type="Proteomes" id="UP001297272"/>
    </source>
</evidence>
<evidence type="ECO:0000313" key="3">
    <source>
        <dbReference type="EMBL" id="MBS9719430.1"/>
    </source>
</evidence>
<dbReference type="RefSeq" id="WP_213983075.1">
    <property type="nucleotide sequence ID" value="NZ_JAFMNX010000001.1"/>
</dbReference>
<keyword evidence="4" id="KW-1185">Reference proteome</keyword>
<dbReference type="Gene3D" id="3.50.50.60">
    <property type="entry name" value="FAD/NAD(P)-binding domain"/>
    <property type="match status" value="1"/>
</dbReference>
<organism evidence="3 4">
    <name type="scientific">Tianweitania aestuarii</name>
    <dbReference type="NCBI Taxonomy" id="2814886"/>
    <lineage>
        <taxon>Bacteria</taxon>
        <taxon>Pseudomonadati</taxon>
        <taxon>Pseudomonadota</taxon>
        <taxon>Alphaproteobacteria</taxon>
        <taxon>Hyphomicrobiales</taxon>
        <taxon>Phyllobacteriaceae</taxon>
        <taxon>Tianweitania</taxon>
    </lineage>
</organism>
<dbReference type="PANTHER" id="PTHR13847">
    <property type="entry name" value="SARCOSINE DEHYDROGENASE-RELATED"/>
    <property type="match status" value="1"/>
</dbReference>
<keyword evidence="1" id="KW-0560">Oxidoreductase</keyword>
<evidence type="ECO:0000259" key="2">
    <source>
        <dbReference type="Pfam" id="PF01266"/>
    </source>
</evidence>
<proteinExistence type="predicted"/>
<feature type="domain" description="FAD dependent oxidoreductase" evidence="2">
    <location>
        <begin position="33"/>
        <end position="383"/>
    </location>
</feature>
<reference evidence="3 4" key="1">
    <citation type="submission" date="2021-03" db="EMBL/GenBank/DDBJ databases">
        <title>Tianweitania aestuarii sp. nov., isolated from a tidal flat.</title>
        <authorList>
            <person name="Park S."/>
            <person name="Yoon J.-H."/>
        </authorList>
    </citation>
    <scope>NUCLEOTIDE SEQUENCE [LARGE SCALE GENOMIC DNA]</scope>
    <source>
        <strain evidence="3 4">BSSL-BM11</strain>
    </source>
</reference>
<sequence length="427" mass="45815">MTSSPISPGLSWYEASLPDRPSYPQLDGDKTADVVIVGGGFTGLSAAAHLAKAGVDVVLIEAHRFGDGASGRNGGQLGTGQRSWPEEMEAELGFTRAKALFDLAEEAKAHLLDFASANAIDIDYRPGQLSVAHKPRYADVYKKHVDLMGERFGYPHLTFMDEAETARRLGSKAYFGGARDTGTGHINPLKLVVGTARAAAQAGAQLFETTRATGVSSENGKVIVKTAHGTITAAKGLLGVNAYGGDLEAKSAAHVMPIGSFIGATPPLGDDSPVLPGGESVDDSRFVVRYFRRSADGRLLFGGREVYGKQDPSDLGSGIRRQIAELYPALRDVEITHAWGGYVGITMPRKPFIREVMPNIIYSGGYSGHGVMLSNFMGKLYAEAVAGNRDRLKMMADLKIPAFPGGRRFRAPLLFLALNWYALRDRI</sequence>
<protein>
    <submittedName>
        <fullName evidence="3">FAD-binding oxidoreductase</fullName>
    </submittedName>
</protein>
<gene>
    <name evidence="3" type="ORF">JYU29_01875</name>
</gene>
<dbReference type="PANTHER" id="PTHR13847:SF281">
    <property type="entry name" value="FAD DEPENDENT OXIDOREDUCTASE DOMAIN-CONTAINING PROTEIN"/>
    <property type="match status" value="1"/>
</dbReference>
<dbReference type="Proteomes" id="UP001297272">
    <property type="component" value="Unassembled WGS sequence"/>
</dbReference>